<dbReference type="NCBIfam" id="TIGR00229">
    <property type="entry name" value="sensory_box"/>
    <property type="match status" value="2"/>
</dbReference>
<dbReference type="Pfam" id="PF13426">
    <property type="entry name" value="PAS_9"/>
    <property type="match status" value="1"/>
</dbReference>
<feature type="domain" description="PAS" evidence="1">
    <location>
        <begin position="294"/>
        <end position="367"/>
    </location>
</feature>
<dbReference type="InterPro" id="IPR029787">
    <property type="entry name" value="Nucleotide_cyclase"/>
</dbReference>
<dbReference type="Gene3D" id="3.30.70.270">
    <property type="match status" value="1"/>
</dbReference>
<evidence type="ECO:0000259" key="4">
    <source>
        <dbReference type="PROSITE" id="PS51832"/>
    </source>
</evidence>
<evidence type="ECO:0000313" key="6">
    <source>
        <dbReference type="Proteomes" id="UP000199337"/>
    </source>
</evidence>
<dbReference type="PROSITE" id="PS51832">
    <property type="entry name" value="HD_GYP"/>
    <property type="match status" value="1"/>
</dbReference>
<dbReference type="InterPro" id="IPR035965">
    <property type="entry name" value="PAS-like_dom_sf"/>
</dbReference>
<dbReference type="SMART" id="SM00091">
    <property type="entry name" value="PAS"/>
    <property type="match status" value="2"/>
</dbReference>
<protein>
    <submittedName>
        <fullName evidence="5">PAS domain S-box-containing protein/diguanylate cyclase (GGDEF) domain-containing protein</fullName>
    </submittedName>
</protein>
<organism evidence="5 6">
    <name type="scientific">Desulfotruncus arcticus DSM 17038</name>
    <dbReference type="NCBI Taxonomy" id="1121424"/>
    <lineage>
        <taxon>Bacteria</taxon>
        <taxon>Bacillati</taxon>
        <taxon>Bacillota</taxon>
        <taxon>Clostridia</taxon>
        <taxon>Eubacteriales</taxon>
        <taxon>Desulfallaceae</taxon>
        <taxon>Desulfotruncus</taxon>
    </lineage>
</organism>
<dbReference type="InterPro" id="IPR003607">
    <property type="entry name" value="HD/PDEase_dom"/>
</dbReference>
<dbReference type="InterPro" id="IPR037522">
    <property type="entry name" value="HD_GYP_dom"/>
</dbReference>
<feature type="domain" description="GGDEF" evidence="3">
    <location>
        <begin position="447"/>
        <end position="579"/>
    </location>
</feature>
<dbReference type="CDD" id="cd00130">
    <property type="entry name" value="PAS"/>
    <property type="match status" value="2"/>
</dbReference>
<dbReference type="Pfam" id="PF00990">
    <property type="entry name" value="GGDEF"/>
    <property type="match status" value="1"/>
</dbReference>
<dbReference type="NCBIfam" id="TIGR00254">
    <property type="entry name" value="GGDEF"/>
    <property type="match status" value="1"/>
</dbReference>
<proteinExistence type="predicted"/>
<dbReference type="SUPFAM" id="SSF55073">
    <property type="entry name" value="Nucleotide cyclase"/>
    <property type="match status" value="1"/>
</dbReference>
<dbReference type="InterPro" id="IPR000700">
    <property type="entry name" value="PAS-assoc_C"/>
</dbReference>
<dbReference type="SMART" id="SM00471">
    <property type="entry name" value="HDc"/>
    <property type="match status" value="1"/>
</dbReference>
<dbReference type="Pfam" id="PF13487">
    <property type="entry name" value="HD_5"/>
    <property type="match status" value="1"/>
</dbReference>
<dbReference type="OrthoDB" id="9798833at2"/>
<name>A0A1I2P878_9FIRM</name>
<dbReference type="STRING" id="341036.SAMN05660649_00768"/>
<dbReference type="Pfam" id="PF00989">
    <property type="entry name" value="PAS"/>
    <property type="match status" value="1"/>
</dbReference>
<dbReference type="InterPro" id="IPR000014">
    <property type="entry name" value="PAS"/>
</dbReference>
<dbReference type="InterPro" id="IPR013767">
    <property type="entry name" value="PAS_fold"/>
</dbReference>
<evidence type="ECO:0000259" key="3">
    <source>
        <dbReference type="PROSITE" id="PS50887"/>
    </source>
</evidence>
<dbReference type="Proteomes" id="UP000199337">
    <property type="component" value="Unassembled WGS sequence"/>
</dbReference>
<dbReference type="InterPro" id="IPR052020">
    <property type="entry name" value="Cyclic_di-GMP/3'3'-cGAMP_PDE"/>
</dbReference>
<dbReference type="SUPFAM" id="SSF55785">
    <property type="entry name" value="PYP-like sensor domain (PAS domain)"/>
    <property type="match status" value="2"/>
</dbReference>
<dbReference type="CDD" id="cd01949">
    <property type="entry name" value="GGDEF"/>
    <property type="match status" value="1"/>
</dbReference>
<dbReference type="PANTHER" id="PTHR45228">
    <property type="entry name" value="CYCLIC DI-GMP PHOSPHODIESTERASE TM_0186-RELATED"/>
    <property type="match status" value="1"/>
</dbReference>
<dbReference type="GO" id="GO:0006355">
    <property type="term" value="P:regulation of DNA-templated transcription"/>
    <property type="evidence" value="ECO:0007669"/>
    <property type="project" value="InterPro"/>
</dbReference>
<dbReference type="RefSeq" id="WP_092468867.1">
    <property type="nucleotide sequence ID" value="NZ_FOOX01000002.1"/>
</dbReference>
<dbReference type="PROSITE" id="PS50113">
    <property type="entry name" value="PAC"/>
    <property type="match status" value="1"/>
</dbReference>
<dbReference type="InterPro" id="IPR043128">
    <property type="entry name" value="Rev_trsase/Diguanyl_cyclase"/>
</dbReference>
<feature type="domain" description="HD-GYP" evidence="4">
    <location>
        <begin position="570"/>
        <end position="763"/>
    </location>
</feature>
<evidence type="ECO:0000259" key="2">
    <source>
        <dbReference type="PROSITE" id="PS50113"/>
    </source>
</evidence>
<dbReference type="Gene3D" id="1.10.3210.10">
    <property type="entry name" value="Hypothetical protein af1432"/>
    <property type="match status" value="1"/>
</dbReference>
<keyword evidence="6" id="KW-1185">Reference proteome</keyword>
<gene>
    <name evidence="5" type="ORF">SAMN05660649_00768</name>
</gene>
<evidence type="ECO:0000313" key="5">
    <source>
        <dbReference type="EMBL" id="SFG12345.1"/>
    </source>
</evidence>
<accession>A0A1I2P878</accession>
<feature type="domain" description="PAS" evidence="1">
    <location>
        <begin position="172"/>
        <end position="242"/>
    </location>
</feature>
<dbReference type="PROSITE" id="PS50887">
    <property type="entry name" value="GGDEF"/>
    <property type="match status" value="1"/>
</dbReference>
<sequence length="763" mass="87980">MKNLYNLILNNESWLVDRVFDYAKARNYTKYTSTLREAWRMSVAGVSDTIIAALQNYDKSLELDPDDDYIRDPISAYAVRQAQKHRARGVKLGMFLGLFKYYRQSYVDLIRAAELEEELSDFYRLFINRIFDRMEIGIYLAWVKENENNHIVDSLQKTNRLMINEKNKYLTILKRYQLLSRYARDIILFVRRDGRVIEANEAAVEAYGYTREELLQKNIHDLRAGHTKSLISNQMRQAASFGILFETEHKRKDGGIFPVEVSSQGAVIGNERMLMSIIRDVTERKQVEMALRESENRYRTIFETTGNATVIIEEDGTISLANMEFENLSGYSRRELVGEKKWMDFVIKDDLQRMIDYHYMRRVKPNTAPGNYEFQFIDRHGNAKDVFVNIAMIPETNKSVASLLDISKRKSIEEQLKFLSLHDSLTGLYNRSYFERSMQRLEREEFDPVGIIVCDVDGLKLVNDTLGHDAGDKILKTAAEMFKKSFRKDDIMARIGGDEFAILLPNCQVELIENAIYRIRKAITKYNESTPELPINISIGFAAGTKGAMDFNNLFKEADNNMYREKLYHSQSSRSAIVKTLMKALEARDFITEGHADRLQTLVSKMASDIGLSEHKITDLRLLAQFHDIGKVGIPDRILFKPGPLTSEEFSEMQRHCEIGYRIAKSAPDLNPIADWILKHHEWWNGLGYPLGLKGEDIPLECRILAIADAYDAMTNNRPYRKAMSNTQAIYELKNCASIQFDPRLVQAFIKVLEQAVNAPGIF</sequence>
<dbReference type="CDD" id="cd00077">
    <property type="entry name" value="HDc"/>
    <property type="match status" value="1"/>
</dbReference>
<dbReference type="SUPFAM" id="SSF109604">
    <property type="entry name" value="HD-domain/PDEase-like"/>
    <property type="match status" value="1"/>
</dbReference>
<dbReference type="AlphaFoldDB" id="A0A1I2P878"/>
<feature type="domain" description="PAC" evidence="2">
    <location>
        <begin position="243"/>
        <end position="293"/>
    </location>
</feature>
<dbReference type="Gene3D" id="3.30.450.20">
    <property type="entry name" value="PAS domain"/>
    <property type="match status" value="2"/>
</dbReference>
<reference evidence="6" key="1">
    <citation type="submission" date="2016-10" db="EMBL/GenBank/DDBJ databases">
        <authorList>
            <person name="Varghese N."/>
            <person name="Submissions S."/>
        </authorList>
    </citation>
    <scope>NUCLEOTIDE SEQUENCE [LARGE SCALE GENOMIC DNA]</scope>
    <source>
        <strain evidence="6">DSM 17038</strain>
    </source>
</reference>
<dbReference type="SMART" id="SM00267">
    <property type="entry name" value="GGDEF"/>
    <property type="match status" value="1"/>
</dbReference>
<dbReference type="PROSITE" id="PS50112">
    <property type="entry name" value="PAS"/>
    <property type="match status" value="2"/>
</dbReference>
<dbReference type="EMBL" id="FOOX01000002">
    <property type="protein sequence ID" value="SFG12345.1"/>
    <property type="molecule type" value="Genomic_DNA"/>
</dbReference>
<dbReference type="PANTHER" id="PTHR45228:SF1">
    <property type="entry name" value="CYCLIC DI-GMP PHOSPHODIESTERASE TM_0186"/>
    <property type="match status" value="1"/>
</dbReference>
<evidence type="ECO:0000259" key="1">
    <source>
        <dbReference type="PROSITE" id="PS50112"/>
    </source>
</evidence>
<dbReference type="InterPro" id="IPR000160">
    <property type="entry name" value="GGDEF_dom"/>
</dbReference>